<evidence type="ECO:0000256" key="2">
    <source>
        <dbReference type="ARBA" id="ARBA00023125"/>
    </source>
</evidence>
<accession>A0A2Y8ZZ40</accession>
<dbReference type="PANTHER" id="PTHR30055">
    <property type="entry name" value="HTH-TYPE TRANSCRIPTIONAL REGULATOR RUTR"/>
    <property type="match status" value="1"/>
</dbReference>
<proteinExistence type="predicted"/>
<reference evidence="7" key="1">
    <citation type="submission" date="2016-10" db="EMBL/GenBank/DDBJ databases">
        <authorList>
            <person name="Varghese N."/>
            <person name="Submissions S."/>
        </authorList>
    </citation>
    <scope>NUCLEOTIDE SEQUENCE [LARGE SCALE GENOMIC DNA]</scope>
    <source>
        <strain evidence="7">DSM 22951</strain>
    </source>
</reference>
<evidence type="ECO:0000256" key="3">
    <source>
        <dbReference type="ARBA" id="ARBA00023163"/>
    </source>
</evidence>
<dbReference type="InterPro" id="IPR009057">
    <property type="entry name" value="Homeodomain-like_sf"/>
</dbReference>
<protein>
    <submittedName>
        <fullName evidence="6">DNA-binding transcriptional regulator, AcrR family</fullName>
    </submittedName>
</protein>
<dbReference type="InterPro" id="IPR050109">
    <property type="entry name" value="HTH-type_TetR-like_transc_reg"/>
</dbReference>
<dbReference type="SUPFAM" id="SSF46689">
    <property type="entry name" value="Homeodomain-like"/>
    <property type="match status" value="1"/>
</dbReference>
<keyword evidence="7" id="KW-1185">Reference proteome</keyword>
<dbReference type="SUPFAM" id="SSF48498">
    <property type="entry name" value="Tetracyclin repressor-like, C-terminal domain"/>
    <property type="match status" value="1"/>
</dbReference>
<evidence type="ECO:0000256" key="4">
    <source>
        <dbReference type="PROSITE-ProRule" id="PRU00335"/>
    </source>
</evidence>
<organism evidence="6 7">
    <name type="scientific">Branchiibius hedensis</name>
    <dbReference type="NCBI Taxonomy" id="672460"/>
    <lineage>
        <taxon>Bacteria</taxon>
        <taxon>Bacillati</taxon>
        <taxon>Actinomycetota</taxon>
        <taxon>Actinomycetes</taxon>
        <taxon>Micrococcales</taxon>
        <taxon>Dermacoccaceae</taxon>
        <taxon>Branchiibius</taxon>
    </lineage>
</organism>
<dbReference type="Proteomes" id="UP000250028">
    <property type="component" value="Unassembled WGS sequence"/>
</dbReference>
<evidence type="ECO:0000256" key="1">
    <source>
        <dbReference type="ARBA" id="ARBA00023015"/>
    </source>
</evidence>
<gene>
    <name evidence="6" type="ORF">SAMN04489750_2522</name>
</gene>
<dbReference type="EMBL" id="UESZ01000001">
    <property type="protein sequence ID" value="SSA35177.1"/>
    <property type="molecule type" value="Genomic_DNA"/>
</dbReference>
<keyword evidence="3" id="KW-0804">Transcription</keyword>
<dbReference type="PRINTS" id="PR00455">
    <property type="entry name" value="HTHTETR"/>
</dbReference>
<dbReference type="InterPro" id="IPR001647">
    <property type="entry name" value="HTH_TetR"/>
</dbReference>
<feature type="DNA-binding region" description="H-T-H motif" evidence="4">
    <location>
        <begin position="73"/>
        <end position="92"/>
    </location>
</feature>
<dbReference type="PROSITE" id="PS50977">
    <property type="entry name" value="HTH_TETR_2"/>
    <property type="match status" value="1"/>
</dbReference>
<feature type="domain" description="HTH tetR-type" evidence="5">
    <location>
        <begin position="50"/>
        <end position="110"/>
    </location>
</feature>
<dbReference type="InterPro" id="IPR023772">
    <property type="entry name" value="DNA-bd_HTH_TetR-type_CS"/>
</dbReference>
<dbReference type="Pfam" id="PF00440">
    <property type="entry name" value="TetR_N"/>
    <property type="match status" value="1"/>
</dbReference>
<dbReference type="FunFam" id="1.10.10.60:FF:000141">
    <property type="entry name" value="TetR family transcriptional regulator"/>
    <property type="match status" value="1"/>
</dbReference>
<keyword evidence="2 4" id="KW-0238">DNA-binding</keyword>
<evidence type="ECO:0000313" key="6">
    <source>
        <dbReference type="EMBL" id="SSA35177.1"/>
    </source>
</evidence>
<dbReference type="GO" id="GO:0003700">
    <property type="term" value="F:DNA-binding transcription factor activity"/>
    <property type="evidence" value="ECO:0007669"/>
    <property type="project" value="TreeGrafter"/>
</dbReference>
<keyword evidence="1" id="KW-0805">Transcription regulation</keyword>
<dbReference type="Gene3D" id="1.10.10.60">
    <property type="entry name" value="Homeodomain-like"/>
    <property type="match status" value="1"/>
</dbReference>
<dbReference type="PROSITE" id="PS01081">
    <property type="entry name" value="HTH_TETR_1"/>
    <property type="match status" value="1"/>
</dbReference>
<dbReference type="InterPro" id="IPR036271">
    <property type="entry name" value="Tet_transcr_reg_TetR-rel_C_sf"/>
</dbReference>
<name>A0A2Y8ZZ40_9MICO</name>
<dbReference type="AlphaFoldDB" id="A0A2Y8ZZ40"/>
<evidence type="ECO:0000259" key="5">
    <source>
        <dbReference type="PROSITE" id="PS50977"/>
    </source>
</evidence>
<dbReference type="Gene3D" id="1.10.357.10">
    <property type="entry name" value="Tetracycline Repressor, domain 2"/>
    <property type="match status" value="1"/>
</dbReference>
<dbReference type="GO" id="GO:0045892">
    <property type="term" value="P:negative regulation of DNA-templated transcription"/>
    <property type="evidence" value="ECO:0007669"/>
    <property type="project" value="UniProtKB-ARBA"/>
</dbReference>
<dbReference type="GO" id="GO:0000976">
    <property type="term" value="F:transcription cis-regulatory region binding"/>
    <property type="evidence" value="ECO:0007669"/>
    <property type="project" value="TreeGrafter"/>
</dbReference>
<evidence type="ECO:0000313" key="7">
    <source>
        <dbReference type="Proteomes" id="UP000250028"/>
    </source>
</evidence>
<sequence length="244" mass="27310">MIRTAISPRLATTTVTHAMLIDIDVNVNHDDQVSDGNRWAVRDARERSHTQRHQQLLAAAEQVFAERGYDEATMADITTAAGVSRATAYVYFSSKEAVLRALAQEVVADFIAAQEVPPGDPWDVLTQTCRRTAQSLWAHGPLLEIITERSRRDDEIRALHDELWHRPVRRFVRYLERERAAGTIDPVGPSGIVAEFISSTLRTGALERRTQSRSAQTRFVDSVIDVGATLIGIDPPSRNHQEHP</sequence>
<dbReference type="PANTHER" id="PTHR30055:SF234">
    <property type="entry name" value="HTH-TYPE TRANSCRIPTIONAL REGULATOR BETI"/>
    <property type="match status" value="1"/>
</dbReference>